<dbReference type="OrthoDB" id="2751365at2759"/>
<dbReference type="Gene3D" id="3.80.10.10">
    <property type="entry name" value="Ribonuclease Inhibitor"/>
    <property type="match status" value="1"/>
</dbReference>
<gene>
    <name evidence="1" type="ORF">OH76DRAFT_638202</name>
</gene>
<keyword evidence="2" id="KW-1185">Reference proteome</keyword>
<evidence type="ECO:0008006" key="3">
    <source>
        <dbReference type="Google" id="ProtNLM"/>
    </source>
</evidence>
<dbReference type="EMBL" id="KZ857409">
    <property type="protein sequence ID" value="RDX48890.1"/>
    <property type="molecule type" value="Genomic_DNA"/>
</dbReference>
<protein>
    <recommendedName>
        <fullName evidence="3">F-box domain-containing protein</fullName>
    </recommendedName>
</protein>
<sequence length="573" mass="63503">MPAKRFPSELSSLYPRHRLQLSFAALNSIYGDMSARGNIVPDDVLRMIFEELEVPAPASGTHHLLGDSDTVLENRRTLGRAACVCKAFYGHAVRVLWRHLDDLVPLLHLLSSFAEVGTGGHPARSGTYMVCDDISSAEFDRLVSYASHVTTVGMRKLRTSPMRDILAATWVHIGRQAQGRPLLPNLRELYWRWSSTHCCGLLYIVSPSLTHLTIMVDPNDGSRWEREAAFKTLLAGVFTTAPGITRIEVEARSSPTIIPATIIARLRSVRRLAIGGQLVTDTDALRPLATLEGLRHLVLGLVQDVVPSFIGFNDLESLTLVQYPRDDLFFRVLASQRLVNLKIGFFVIRSTSSVSRTCEVWAHAFPSLRTISCTFGCLNIPTHSEPLASHIQPLFALPTISSLCLRLGNGQCTISNADIHDIAMAWPGLVTLELSNASSRAADSEGLGVASLLDLALRCPNLKKLRLPLLEISWRDLANSDGYPLLDHGLQDLKLPNCKVEFDQYSLGALLLDRLFPHLKLQLRQSPLTVEPTSGWERLEYNIWLCHRARRQQEQRGRSRGAEASAAVLAQVA</sequence>
<proteinExistence type="predicted"/>
<dbReference type="Proteomes" id="UP000256964">
    <property type="component" value="Unassembled WGS sequence"/>
</dbReference>
<dbReference type="SUPFAM" id="SSF52047">
    <property type="entry name" value="RNI-like"/>
    <property type="match status" value="1"/>
</dbReference>
<accession>A0A371D8N6</accession>
<name>A0A371D8N6_9APHY</name>
<dbReference type="AlphaFoldDB" id="A0A371D8N6"/>
<evidence type="ECO:0000313" key="2">
    <source>
        <dbReference type="Proteomes" id="UP000256964"/>
    </source>
</evidence>
<reference evidence="1 2" key="1">
    <citation type="journal article" date="2018" name="Biotechnol. Biofuels">
        <title>Integrative visual omics of the white-rot fungus Polyporus brumalis exposes the biotechnological potential of its oxidative enzymes for delignifying raw plant biomass.</title>
        <authorList>
            <person name="Miyauchi S."/>
            <person name="Rancon A."/>
            <person name="Drula E."/>
            <person name="Hage H."/>
            <person name="Chaduli D."/>
            <person name="Favel A."/>
            <person name="Grisel S."/>
            <person name="Henrissat B."/>
            <person name="Herpoel-Gimbert I."/>
            <person name="Ruiz-Duenas F.J."/>
            <person name="Chevret D."/>
            <person name="Hainaut M."/>
            <person name="Lin J."/>
            <person name="Wang M."/>
            <person name="Pangilinan J."/>
            <person name="Lipzen A."/>
            <person name="Lesage-Meessen L."/>
            <person name="Navarro D."/>
            <person name="Riley R."/>
            <person name="Grigoriev I.V."/>
            <person name="Zhou S."/>
            <person name="Raouche S."/>
            <person name="Rosso M.N."/>
        </authorList>
    </citation>
    <scope>NUCLEOTIDE SEQUENCE [LARGE SCALE GENOMIC DNA]</scope>
    <source>
        <strain evidence="1 2">BRFM 1820</strain>
    </source>
</reference>
<organism evidence="1 2">
    <name type="scientific">Lentinus brumalis</name>
    <dbReference type="NCBI Taxonomy" id="2498619"/>
    <lineage>
        <taxon>Eukaryota</taxon>
        <taxon>Fungi</taxon>
        <taxon>Dikarya</taxon>
        <taxon>Basidiomycota</taxon>
        <taxon>Agaricomycotina</taxon>
        <taxon>Agaricomycetes</taxon>
        <taxon>Polyporales</taxon>
        <taxon>Polyporaceae</taxon>
        <taxon>Lentinus</taxon>
    </lineage>
</organism>
<evidence type="ECO:0000313" key="1">
    <source>
        <dbReference type="EMBL" id="RDX48890.1"/>
    </source>
</evidence>
<dbReference type="InterPro" id="IPR032675">
    <property type="entry name" value="LRR_dom_sf"/>
</dbReference>